<accession>A0A5B6VHG8</accession>
<name>A0A5B6VHG8_9ROSI</name>
<reference evidence="2" key="1">
    <citation type="journal article" date="2019" name="Plant Biotechnol. J.">
        <title>Genome sequencing of the Australian wild diploid species Gossypium australe highlights disease resistance and delayed gland morphogenesis.</title>
        <authorList>
            <person name="Cai Y."/>
            <person name="Cai X."/>
            <person name="Wang Q."/>
            <person name="Wang P."/>
            <person name="Zhang Y."/>
            <person name="Cai C."/>
            <person name="Xu Y."/>
            <person name="Wang K."/>
            <person name="Zhou Z."/>
            <person name="Wang C."/>
            <person name="Geng S."/>
            <person name="Li B."/>
            <person name="Dong Q."/>
            <person name="Hou Y."/>
            <person name="Wang H."/>
            <person name="Ai P."/>
            <person name="Liu Z."/>
            <person name="Yi F."/>
            <person name="Sun M."/>
            <person name="An G."/>
            <person name="Cheng J."/>
            <person name="Zhang Y."/>
            <person name="Shi Q."/>
            <person name="Xie Y."/>
            <person name="Shi X."/>
            <person name="Chang Y."/>
            <person name="Huang F."/>
            <person name="Chen Y."/>
            <person name="Hong S."/>
            <person name="Mi L."/>
            <person name="Sun Q."/>
            <person name="Zhang L."/>
            <person name="Zhou B."/>
            <person name="Peng R."/>
            <person name="Zhang X."/>
            <person name="Liu F."/>
        </authorList>
    </citation>
    <scope>NUCLEOTIDE SEQUENCE [LARGE SCALE GENOMIC DNA]</scope>
    <source>
        <strain evidence="2">cv. PA1801</strain>
    </source>
</reference>
<dbReference type="OrthoDB" id="1749390at2759"/>
<evidence type="ECO:0000313" key="1">
    <source>
        <dbReference type="EMBL" id="KAA3468467.1"/>
    </source>
</evidence>
<protein>
    <submittedName>
        <fullName evidence="1">Exo_endo_phos domain-containing protein</fullName>
    </submittedName>
</protein>
<keyword evidence="2" id="KW-1185">Reference proteome</keyword>
<organism evidence="1 2">
    <name type="scientific">Gossypium australe</name>
    <dbReference type="NCBI Taxonomy" id="47621"/>
    <lineage>
        <taxon>Eukaryota</taxon>
        <taxon>Viridiplantae</taxon>
        <taxon>Streptophyta</taxon>
        <taxon>Embryophyta</taxon>
        <taxon>Tracheophyta</taxon>
        <taxon>Spermatophyta</taxon>
        <taxon>Magnoliopsida</taxon>
        <taxon>eudicotyledons</taxon>
        <taxon>Gunneridae</taxon>
        <taxon>Pentapetalae</taxon>
        <taxon>rosids</taxon>
        <taxon>malvids</taxon>
        <taxon>Malvales</taxon>
        <taxon>Malvaceae</taxon>
        <taxon>Malvoideae</taxon>
        <taxon>Gossypium</taxon>
    </lineage>
</organism>
<proteinExistence type="predicted"/>
<sequence>MLQQKKLEVGCVWCGKTILRWNLLKRLSSDCNCPWLVAGDFNEIMYSFEKRGGLPRDQKRTEVFRDTLEECRLMDVGYSEAWFTWEKGNLPETNIRERLDRGVANEKWFTLFPMGSVQHLPHSFSDHCPLLVHTDTWWTLEDSFEEALKDIWESSSGTLVDKLKTVQTGLKK</sequence>
<dbReference type="Proteomes" id="UP000325315">
    <property type="component" value="Unassembled WGS sequence"/>
</dbReference>
<dbReference type="AlphaFoldDB" id="A0A5B6VHG8"/>
<dbReference type="EMBL" id="SMMG02000006">
    <property type="protein sequence ID" value="KAA3468467.1"/>
    <property type="molecule type" value="Genomic_DNA"/>
</dbReference>
<evidence type="ECO:0000313" key="2">
    <source>
        <dbReference type="Proteomes" id="UP000325315"/>
    </source>
</evidence>
<gene>
    <name evidence="1" type="ORF">EPI10_014358</name>
</gene>
<dbReference type="InterPro" id="IPR036691">
    <property type="entry name" value="Endo/exonu/phosph_ase_sf"/>
</dbReference>
<dbReference type="SUPFAM" id="SSF56219">
    <property type="entry name" value="DNase I-like"/>
    <property type="match status" value="1"/>
</dbReference>
<dbReference type="Gene3D" id="3.60.10.10">
    <property type="entry name" value="Endonuclease/exonuclease/phosphatase"/>
    <property type="match status" value="1"/>
</dbReference>
<comment type="caution">
    <text evidence="1">The sequence shown here is derived from an EMBL/GenBank/DDBJ whole genome shotgun (WGS) entry which is preliminary data.</text>
</comment>
<dbReference type="PANTHER" id="PTHR33710:SF62">
    <property type="entry name" value="DUF4283 DOMAIN PROTEIN"/>
    <property type="match status" value="1"/>
</dbReference>
<dbReference type="PANTHER" id="PTHR33710">
    <property type="entry name" value="BNAC02G09200D PROTEIN"/>
    <property type="match status" value="1"/>
</dbReference>